<evidence type="ECO:0000313" key="9">
    <source>
        <dbReference type="Proteomes" id="UP000231333"/>
    </source>
</evidence>
<protein>
    <recommendedName>
        <fullName evidence="6">Peptidyl-prolyl cis-trans isomerase</fullName>
        <ecNumber evidence="6">5.2.1.8</ecNumber>
    </recommendedName>
</protein>
<dbReference type="PANTHER" id="PTHR43811">
    <property type="entry name" value="FKBP-TYPE PEPTIDYL-PROLYL CIS-TRANS ISOMERASE FKPA"/>
    <property type="match status" value="1"/>
</dbReference>
<proteinExistence type="inferred from homology"/>
<keyword evidence="3 5" id="KW-0697">Rotamase</keyword>
<evidence type="ECO:0000256" key="4">
    <source>
        <dbReference type="ARBA" id="ARBA00023235"/>
    </source>
</evidence>
<dbReference type="EC" id="5.2.1.8" evidence="6"/>
<comment type="catalytic activity">
    <reaction evidence="1 5 6">
        <text>[protein]-peptidylproline (omega=180) = [protein]-peptidylproline (omega=0)</text>
        <dbReference type="Rhea" id="RHEA:16237"/>
        <dbReference type="Rhea" id="RHEA-COMP:10747"/>
        <dbReference type="Rhea" id="RHEA-COMP:10748"/>
        <dbReference type="ChEBI" id="CHEBI:83833"/>
        <dbReference type="ChEBI" id="CHEBI:83834"/>
        <dbReference type="EC" id="5.2.1.8"/>
    </reaction>
</comment>
<evidence type="ECO:0000256" key="2">
    <source>
        <dbReference type="ARBA" id="ARBA00006577"/>
    </source>
</evidence>
<feature type="domain" description="PPIase FKBP-type" evidence="7">
    <location>
        <begin position="28"/>
        <end position="114"/>
    </location>
</feature>
<dbReference type="FunFam" id="3.10.50.40:FF:000006">
    <property type="entry name" value="Peptidyl-prolyl cis-trans isomerase"/>
    <property type="match status" value="1"/>
</dbReference>
<evidence type="ECO:0000256" key="1">
    <source>
        <dbReference type="ARBA" id="ARBA00000971"/>
    </source>
</evidence>
<evidence type="ECO:0000256" key="3">
    <source>
        <dbReference type="ARBA" id="ARBA00023110"/>
    </source>
</evidence>
<dbReference type="Gene3D" id="3.10.50.40">
    <property type="match status" value="1"/>
</dbReference>
<comment type="similarity">
    <text evidence="2 6">Belongs to the FKBP-type PPIase family.</text>
</comment>
<dbReference type="InterPro" id="IPR001179">
    <property type="entry name" value="PPIase_FKBP_dom"/>
</dbReference>
<dbReference type="GO" id="GO:0003755">
    <property type="term" value="F:peptidyl-prolyl cis-trans isomerase activity"/>
    <property type="evidence" value="ECO:0007669"/>
    <property type="project" value="UniProtKB-UniRule"/>
</dbReference>
<evidence type="ECO:0000256" key="6">
    <source>
        <dbReference type="RuleBase" id="RU003915"/>
    </source>
</evidence>
<evidence type="ECO:0000256" key="5">
    <source>
        <dbReference type="PROSITE-ProRule" id="PRU00277"/>
    </source>
</evidence>
<comment type="caution">
    <text evidence="8">The sequence shown here is derived from an EMBL/GenBank/DDBJ whole genome shotgun (WGS) entry which is preliminary data.</text>
</comment>
<name>A0A2H0QVZ6_9BACT</name>
<evidence type="ECO:0000313" key="8">
    <source>
        <dbReference type="EMBL" id="PIR38417.1"/>
    </source>
</evidence>
<dbReference type="PROSITE" id="PS50059">
    <property type="entry name" value="FKBP_PPIASE"/>
    <property type="match status" value="1"/>
</dbReference>
<keyword evidence="4 5" id="KW-0413">Isomerase</keyword>
<dbReference type="Proteomes" id="UP000231333">
    <property type="component" value="Unassembled WGS sequence"/>
</dbReference>
<dbReference type="InterPro" id="IPR046357">
    <property type="entry name" value="PPIase_dom_sf"/>
</dbReference>
<evidence type="ECO:0000259" key="7">
    <source>
        <dbReference type="PROSITE" id="PS50059"/>
    </source>
</evidence>
<accession>A0A2H0QVZ6</accession>
<dbReference type="Pfam" id="PF00254">
    <property type="entry name" value="FKBP_C"/>
    <property type="match status" value="1"/>
</dbReference>
<reference evidence="8 9" key="1">
    <citation type="submission" date="2017-09" db="EMBL/GenBank/DDBJ databases">
        <title>Depth-based differentiation of microbial function through sediment-hosted aquifers and enrichment of novel symbionts in the deep terrestrial subsurface.</title>
        <authorList>
            <person name="Probst A.J."/>
            <person name="Ladd B."/>
            <person name="Jarett J.K."/>
            <person name="Geller-Mcgrath D.E."/>
            <person name="Sieber C.M."/>
            <person name="Emerson J.B."/>
            <person name="Anantharaman K."/>
            <person name="Thomas B.C."/>
            <person name="Malmstrom R."/>
            <person name="Stieglmeier M."/>
            <person name="Klingl A."/>
            <person name="Woyke T."/>
            <person name="Ryan C.M."/>
            <person name="Banfield J.F."/>
        </authorList>
    </citation>
    <scope>NUCLEOTIDE SEQUENCE [LARGE SCALE GENOMIC DNA]</scope>
    <source>
        <strain evidence="8">CG10_big_fil_rev_8_21_14_0_10_42_12</strain>
    </source>
</reference>
<sequence>MDNENTQSLGGLTIETIAEGTGAEVRAFDELTVHYTGTLTNGTVFDSSVTRGTPFTFVIGQGSVIAGWEEGLLGMKVGEKRRLTIAPEKAYGRAQGHELQNETLVFEVELLDIQ</sequence>
<dbReference type="EMBL" id="PCXL01000011">
    <property type="protein sequence ID" value="PIR38417.1"/>
    <property type="molecule type" value="Genomic_DNA"/>
</dbReference>
<dbReference type="PANTHER" id="PTHR43811:SF19">
    <property type="entry name" value="39 KDA FK506-BINDING NUCLEAR PROTEIN"/>
    <property type="match status" value="1"/>
</dbReference>
<dbReference type="SUPFAM" id="SSF54534">
    <property type="entry name" value="FKBP-like"/>
    <property type="match status" value="1"/>
</dbReference>
<gene>
    <name evidence="8" type="ORF">COV34_01830</name>
</gene>
<dbReference type="AlphaFoldDB" id="A0A2H0QVZ6"/>
<organism evidence="8 9">
    <name type="scientific">Candidatus Zambryskibacteria bacterium CG10_big_fil_rev_8_21_14_0_10_42_12</name>
    <dbReference type="NCBI Taxonomy" id="1975115"/>
    <lineage>
        <taxon>Bacteria</taxon>
        <taxon>Candidatus Zambryskiibacteriota</taxon>
    </lineage>
</organism>